<dbReference type="AlphaFoldDB" id="A0A2T0VTD3"/>
<dbReference type="Pfam" id="PF13426">
    <property type="entry name" value="PAS_9"/>
    <property type="match status" value="2"/>
</dbReference>
<dbReference type="PROSITE" id="PS50113">
    <property type="entry name" value="PAC"/>
    <property type="match status" value="5"/>
</dbReference>
<dbReference type="CDD" id="cd01949">
    <property type="entry name" value="GGDEF"/>
    <property type="match status" value="1"/>
</dbReference>
<feature type="domain" description="PAS" evidence="1">
    <location>
        <begin position="387"/>
        <end position="456"/>
    </location>
</feature>
<dbReference type="OrthoDB" id="69083at2"/>
<dbReference type="InterPro" id="IPR000160">
    <property type="entry name" value="GGDEF_dom"/>
</dbReference>
<dbReference type="Pfam" id="PF00990">
    <property type="entry name" value="GGDEF"/>
    <property type="match status" value="1"/>
</dbReference>
<feature type="domain" description="PAS" evidence="1">
    <location>
        <begin position="262"/>
        <end position="332"/>
    </location>
</feature>
<feature type="domain" description="GGDEF" evidence="3">
    <location>
        <begin position="669"/>
        <end position="802"/>
    </location>
</feature>
<dbReference type="InterPro" id="IPR001610">
    <property type="entry name" value="PAC"/>
</dbReference>
<dbReference type="InterPro" id="IPR013655">
    <property type="entry name" value="PAS_fold_3"/>
</dbReference>
<dbReference type="Pfam" id="PF08447">
    <property type="entry name" value="PAS_3"/>
    <property type="match status" value="1"/>
</dbReference>
<reference evidence="4 5" key="1">
    <citation type="submission" date="2018-03" db="EMBL/GenBank/DDBJ databases">
        <title>Genomic Encyclopedia of Archaeal and Bacterial Type Strains, Phase II (KMG-II): from individual species to whole genera.</title>
        <authorList>
            <person name="Goeker M."/>
        </authorList>
    </citation>
    <scope>NUCLEOTIDE SEQUENCE [LARGE SCALE GENOMIC DNA]</scope>
    <source>
        <strain evidence="4 5">DSM 13175</strain>
    </source>
</reference>
<feature type="domain" description="PAC" evidence="2">
    <location>
        <begin position="210"/>
        <end position="261"/>
    </location>
</feature>
<dbReference type="Gene3D" id="3.30.450.20">
    <property type="entry name" value="PAS domain"/>
    <property type="match status" value="5"/>
</dbReference>
<dbReference type="InterPro" id="IPR029787">
    <property type="entry name" value="Nucleotide_cyclase"/>
</dbReference>
<feature type="domain" description="PAC" evidence="2">
    <location>
        <begin position="460"/>
        <end position="512"/>
    </location>
</feature>
<protein>
    <submittedName>
        <fullName evidence="4">PAS domain S-box-containing protein/diguanylate cyclase (GGDEF)-like protein</fullName>
    </submittedName>
</protein>
<dbReference type="Proteomes" id="UP000238205">
    <property type="component" value="Unassembled WGS sequence"/>
</dbReference>
<dbReference type="PANTHER" id="PTHR44757">
    <property type="entry name" value="DIGUANYLATE CYCLASE DGCP"/>
    <property type="match status" value="1"/>
</dbReference>
<dbReference type="SUPFAM" id="SSF55073">
    <property type="entry name" value="Nucleotide cyclase"/>
    <property type="match status" value="1"/>
</dbReference>
<keyword evidence="5" id="KW-1185">Reference proteome</keyword>
<dbReference type="SMART" id="SM00091">
    <property type="entry name" value="PAS"/>
    <property type="match status" value="4"/>
</dbReference>
<dbReference type="SMART" id="SM00267">
    <property type="entry name" value="GGDEF"/>
    <property type="match status" value="1"/>
</dbReference>
<dbReference type="InterPro" id="IPR013656">
    <property type="entry name" value="PAS_4"/>
</dbReference>
<feature type="domain" description="PAC" evidence="2">
    <location>
        <begin position="586"/>
        <end position="637"/>
    </location>
</feature>
<dbReference type="InterPro" id="IPR000014">
    <property type="entry name" value="PAS"/>
</dbReference>
<dbReference type="InterPro" id="IPR052155">
    <property type="entry name" value="Biofilm_reg_signaling"/>
</dbReference>
<dbReference type="Pfam" id="PF00989">
    <property type="entry name" value="PAS"/>
    <property type="match status" value="1"/>
</dbReference>
<organism evidence="4 5">
    <name type="scientific">Alkalibacterium olivapovliticus</name>
    <dbReference type="NCBI Taxonomy" id="99907"/>
    <lineage>
        <taxon>Bacteria</taxon>
        <taxon>Bacillati</taxon>
        <taxon>Bacillota</taxon>
        <taxon>Bacilli</taxon>
        <taxon>Lactobacillales</taxon>
        <taxon>Carnobacteriaceae</taxon>
        <taxon>Alkalibacterium</taxon>
    </lineage>
</organism>
<dbReference type="SMART" id="SM00086">
    <property type="entry name" value="PAC"/>
    <property type="match status" value="5"/>
</dbReference>
<feature type="domain" description="PAC" evidence="2">
    <location>
        <begin position="84"/>
        <end position="137"/>
    </location>
</feature>
<name>A0A2T0VTD3_9LACT</name>
<accession>A0A2T0VTD3</accession>
<sequence length="810" mass="92775">MKQVLSKIINGDLAFTTMFDFVKDLVFLMEVRGSSYHYIYVNQSAFKVLKSDDSIYGRKLEDVLSLEQYMVLAPKYDQVQSTLKSVEFIEESSVSDKVTFGETSLNPIVTEEGDCRYILAIVRDVTEIKQEEQKTRAKEKRLDSLVKYNREAVFEFNLDGRFVSVNDRAMEISGYEYDEFIGQSFKPIVVKKYLADAVKLFEKALSGTSAEYEIAIHHKKGHQVYLLINKIPIIVDDMLVGIYGIAKDITKQKKLEYLLQESEQRYKSLFENHPDAIFTYDTKGHFISGNAEVENLSGYTRAELLGKSIESLIEPVDVDRALNYFKKAVTGKKSQRYETSGRNKNGSRLDLSVTKIPIVVNNDVVGIYGVTKDITSEKRLQKELIEKTEELEAFWNNSVDPIFLANNNLDIVQCNPAFERLFNYKIEELPGLKNERIPFELGEEIEEIITECIGNGKNILLKETKRRTKNGDLLDILASYTPALDKDEKVTGVYGFYKNVTHLKTIERELKKTQEKFQLITENAFDVITLTDFSGLITYVSPSNEMILGYKYEDYINYSYRNFIHPDDQETFGKRLEAMKIEDHLSTVEIRMRHKKGHYIWMDISTSTILEDGQTKKAVMIARDATERKDLQNQLENAAYYDYLSGLPNRRVFDDKLNQAIIQANRLNKKVAILMLDGQGFKQINDTYGHDAGDAVIKEMARRLESSVEKNATVTRRGGDEMAVIISDIEFLKEAEDTAKCIIQALNEPFYFNGINIQIGAGIGISLYPDDTDDKKRLVTYADRALYQAKEAGGSRYRLYQNNSVERGRD</sequence>
<evidence type="ECO:0000259" key="2">
    <source>
        <dbReference type="PROSITE" id="PS50113"/>
    </source>
</evidence>
<dbReference type="PANTHER" id="PTHR44757:SF2">
    <property type="entry name" value="BIOFILM ARCHITECTURE MAINTENANCE PROTEIN MBAA"/>
    <property type="match status" value="1"/>
</dbReference>
<dbReference type="NCBIfam" id="TIGR00229">
    <property type="entry name" value="sensory_box"/>
    <property type="match status" value="5"/>
</dbReference>
<dbReference type="PROSITE" id="PS50112">
    <property type="entry name" value="PAS"/>
    <property type="match status" value="4"/>
</dbReference>
<proteinExistence type="predicted"/>
<dbReference type="Gene3D" id="3.30.70.270">
    <property type="match status" value="1"/>
</dbReference>
<dbReference type="InterPro" id="IPR013767">
    <property type="entry name" value="PAS_fold"/>
</dbReference>
<dbReference type="GO" id="GO:0006355">
    <property type="term" value="P:regulation of DNA-templated transcription"/>
    <property type="evidence" value="ECO:0007669"/>
    <property type="project" value="InterPro"/>
</dbReference>
<dbReference type="Pfam" id="PF08448">
    <property type="entry name" value="PAS_4"/>
    <property type="match status" value="1"/>
</dbReference>
<feature type="domain" description="PAS" evidence="1">
    <location>
        <begin position="138"/>
        <end position="208"/>
    </location>
</feature>
<dbReference type="PROSITE" id="PS50887">
    <property type="entry name" value="GGDEF"/>
    <property type="match status" value="1"/>
</dbReference>
<evidence type="ECO:0000259" key="1">
    <source>
        <dbReference type="PROSITE" id="PS50112"/>
    </source>
</evidence>
<dbReference type="InterPro" id="IPR035965">
    <property type="entry name" value="PAS-like_dom_sf"/>
</dbReference>
<gene>
    <name evidence="4" type="ORF">CLV38_1445</name>
</gene>
<evidence type="ECO:0000259" key="3">
    <source>
        <dbReference type="PROSITE" id="PS50887"/>
    </source>
</evidence>
<dbReference type="NCBIfam" id="TIGR00254">
    <property type="entry name" value="GGDEF"/>
    <property type="match status" value="1"/>
</dbReference>
<feature type="domain" description="PAS" evidence="1">
    <location>
        <begin position="513"/>
        <end position="577"/>
    </location>
</feature>
<dbReference type="CDD" id="cd00130">
    <property type="entry name" value="PAS"/>
    <property type="match status" value="4"/>
</dbReference>
<evidence type="ECO:0000313" key="5">
    <source>
        <dbReference type="Proteomes" id="UP000238205"/>
    </source>
</evidence>
<evidence type="ECO:0000313" key="4">
    <source>
        <dbReference type="EMBL" id="PRY74325.1"/>
    </source>
</evidence>
<comment type="caution">
    <text evidence="4">The sequence shown here is derived from an EMBL/GenBank/DDBJ whole genome shotgun (WGS) entry which is preliminary data.</text>
</comment>
<dbReference type="InterPro" id="IPR000700">
    <property type="entry name" value="PAS-assoc_C"/>
</dbReference>
<dbReference type="RefSeq" id="WP_106196322.1">
    <property type="nucleotide sequence ID" value="NZ_PVTO01000044.1"/>
</dbReference>
<dbReference type="InterPro" id="IPR043128">
    <property type="entry name" value="Rev_trsase/Diguanyl_cyclase"/>
</dbReference>
<feature type="domain" description="PAC" evidence="2">
    <location>
        <begin position="335"/>
        <end position="386"/>
    </location>
</feature>
<dbReference type="SUPFAM" id="SSF55785">
    <property type="entry name" value="PYP-like sensor domain (PAS domain)"/>
    <property type="match status" value="5"/>
</dbReference>
<dbReference type="EMBL" id="PVTO01000044">
    <property type="protein sequence ID" value="PRY74325.1"/>
    <property type="molecule type" value="Genomic_DNA"/>
</dbReference>